<reference evidence="1" key="1">
    <citation type="submission" date="2022-06" db="EMBL/GenBank/DDBJ databases">
        <authorList>
            <person name="Legras J.-L."/>
            <person name="Devillers H."/>
            <person name="Grondin C."/>
        </authorList>
    </citation>
    <scope>NUCLEOTIDE SEQUENCE</scope>
    <source>
        <strain evidence="1">CLIB 1444</strain>
    </source>
</reference>
<accession>A0ACA9Y0N7</accession>
<organism evidence="1 2">
    <name type="scientific">[Candida] jaroonii</name>
    <dbReference type="NCBI Taxonomy" id="467808"/>
    <lineage>
        <taxon>Eukaryota</taxon>
        <taxon>Fungi</taxon>
        <taxon>Dikarya</taxon>
        <taxon>Ascomycota</taxon>
        <taxon>Saccharomycotina</taxon>
        <taxon>Pichiomycetes</taxon>
        <taxon>Debaryomycetaceae</taxon>
        <taxon>Yamadazyma</taxon>
    </lineage>
</organism>
<proteinExistence type="predicted"/>
<evidence type="ECO:0000313" key="1">
    <source>
        <dbReference type="EMBL" id="CAH6718504.1"/>
    </source>
</evidence>
<dbReference type="Proteomes" id="UP001152531">
    <property type="component" value="Unassembled WGS sequence"/>
</dbReference>
<gene>
    <name evidence="1" type="ORF">CLIB1444_01S08218</name>
</gene>
<sequence>MSNATAKHYLKLAKGAIESNDPELALEYVEDVLEADKNNYFAFIFRGKSYQLLKKPQEAAKAFEKAVSIDEDNLLGWRGYFQLVRTTDDYELFFEVLADYLSKLLDQQQSLIEALDDASKYLNAHEYKKNPELTEIYLKNVIPGSEIYELVHNHFGKGDENLKNLVDLLLKKEDDSINKILFKERMRLPKVLNHEQRVKLNQLIWPVYENSQLISYFDQFLSICDDKDLRVEYQEKYLKYKYEVLKTAPEDEKDQYFGDVKSMVEDLVIIKVPSLFIWSLYLDLIDIRNFHDLSKEDVLFVINNFSTEGLGILLYGFLNSEISPFDKTVLKQVKFEPKPETVKDEDDEDEVIDESLLDDEPNSTELQPEDVLSLMLEGFEKCKDSILANRIIINYYITVREYLQASDRCKNGIKMLADLQRSISANLSNSREDLICSLAVAYTYHEAPKNFSRALELYDKVLQNTSTNKRARIGKGLILMEKGDLNTASQLLNEVYKEYPEDPDVLMELGWCEVQLSNNDFGNELLSKALLRINGLDIQSFELRAKINWRLATSYMKSDYQKSYDLLINSLKEFKNFAPSYTLLGLIYINHYQDKVRSQKCFYKAFELDVSEVVSARYLVEELTAKNEWEIAEILCTKVVESDRSRRSLSVQEDKSWPYRVLGCSALNRQDDGKAVEWFQTALRMSSMDFECWVGLGEAYYNCGRLDAAQKVFERALSIQDSWIVVYMLGRVLCDTKEFETGIQQLKNALQQKPNEECILNSLFQAHLEYIKRLMDGGFFGKVIEINNENIKIIKQASVDYYKSPSLWLSLNKSLHIFLKIQTNLENFPIEDVIEIFESVKDTQQEAFLVEINELDENLNLSTATELFHKGKRVESIMSLIILSCKNPIDLFPNEGRYIRSINYYNLGLSYYEAFNITQDTKFRDCAIKSLKKAIQLEGKNPSFWVALGNVYSSFNPRIAQHCFIKAIAFESRDGDIWNNLAALYLKYGDTELAQEAYLRSQSVAPEQSQPWLGHALTAKAKGETDKAYNLFTHAYILSNGKSPLAQLLYALNVINKRINDNSGSDPRDIETAQEFSIGNFAIQNYLRYYPNDKLGLKIALTISERCKNFSKAKEIGEKLLTILEGEYEENEDLKTLDEFIGVKCQISRIYLAVGDYDKAIEESELALALCEEDNSTHKKYLLSSQVTIGLAYFFQNNLSKSLDQLKTILGEYNNSQTIISLTAQILNGFNTEDTKQAALDQLFTYIEENGSSLSIVLTLGAISLKDELMDYLPAVKDELLQLSLDEILKDSFRSIPRLLDEIDKRLQKSNNNIWLKNAILFPNDYHVWKHINSKMALSIANLKETKLTSSDVSNALLTNGGTRGIQRGIILAPQEFNWPFTV</sequence>
<comment type="caution">
    <text evidence="1">The sequence shown here is derived from an EMBL/GenBank/DDBJ whole genome shotgun (WGS) entry which is preliminary data.</text>
</comment>
<protein>
    <submittedName>
        <fullName evidence="1">Superkiller protein 3</fullName>
    </submittedName>
</protein>
<evidence type="ECO:0000313" key="2">
    <source>
        <dbReference type="Proteomes" id="UP001152531"/>
    </source>
</evidence>
<keyword evidence="2" id="KW-1185">Reference proteome</keyword>
<name>A0ACA9Y0N7_9ASCO</name>
<dbReference type="EMBL" id="CALSDN010000001">
    <property type="protein sequence ID" value="CAH6718504.1"/>
    <property type="molecule type" value="Genomic_DNA"/>
</dbReference>